<dbReference type="Proteomes" id="UP000801492">
    <property type="component" value="Unassembled WGS sequence"/>
</dbReference>
<organism evidence="1 2">
    <name type="scientific">Ignelater luminosus</name>
    <name type="common">Cucubano</name>
    <name type="synonym">Pyrophorus luminosus</name>
    <dbReference type="NCBI Taxonomy" id="2038154"/>
    <lineage>
        <taxon>Eukaryota</taxon>
        <taxon>Metazoa</taxon>
        <taxon>Ecdysozoa</taxon>
        <taxon>Arthropoda</taxon>
        <taxon>Hexapoda</taxon>
        <taxon>Insecta</taxon>
        <taxon>Pterygota</taxon>
        <taxon>Neoptera</taxon>
        <taxon>Endopterygota</taxon>
        <taxon>Coleoptera</taxon>
        <taxon>Polyphaga</taxon>
        <taxon>Elateriformia</taxon>
        <taxon>Elateroidea</taxon>
        <taxon>Elateridae</taxon>
        <taxon>Agrypninae</taxon>
        <taxon>Pyrophorini</taxon>
        <taxon>Ignelater</taxon>
    </lineage>
</organism>
<evidence type="ECO:0000313" key="1">
    <source>
        <dbReference type="EMBL" id="KAF2891620.1"/>
    </source>
</evidence>
<evidence type="ECO:0000313" key="2">
    <source>
        <dbReference type="Proteomes" id="UP000801492"/>
    </source>
</evidence>
<name>A0A8K0CQA6_IGNLU</name>
<reference evidence="1" key="1">
    <citation type="submission" date="2019-08" db="EMBL/GenBank/DDBJ databases">
        <title>The genome of the North American firefly Photinus pyralis.</title>
        <authorList>
            <consortium name="Photinus pyralis genome working group"/>
            <person name="Fallon T.R."/>
            <person name="Sander Lower S.E."/>
            <person name="Weng J.-K."/>
        </authorList>
    </citation>
    <scope>NUCLEOTIDE SEQUENCE</scope>
    <source>
        <strain evidence="1">TRF0915ILg1</strain>
        <tissue evidence="1">Whole body</tissue>
    </source>
</reference>
<evidence type="ECO:0008006" key="3">
    <source>
        <dbReference type="Google" id="ProtNLM"/>
    </source>
</evidence>
<dbReference type="OrthoDB" id="8057979at2759"/>
<comment type="caution">
    <text evidence="1">The sequence shown here is derived from an EMBL/GenBank/DDBJ whole genome shotgun (WGS) entry which is preliminary data.</text>
</comment>
<accession>A0A8K0CQA6</accession>
<proteinExistence type="predicted"/>
<sequence>MRNFLAPASGNGQMCSEVAFVLLEFSKGPAMGSAASEGGHNTAETATNTAEGGLVAIHEPTAELKNVLKDPYTLLSNGCKWFDVWGEIIFDPPVILAIRKHPFILNPKHLLTRIIMMHLHIKTHHCGAQALLAIIRDEFWPVAGKS</sequence>
<gene>
    <name evidence="1" type="ORF">ILUMI_14553</name>
</gene>
<protein>
    <recommendedName>
        <fullName evidence="3">Integrase zinc-binding domain-containing protein</fullName>
    </recommendedName>
</protein>
<keyword evidence="2" id="KW-1185">Reference proteome</keyword>
<dbReference type="EMBL" id="VTPC01026990">
    <property type="protein sequence ID" value="KAF2891620.1"/>
    <property type="molecule type" value="Genomic_DNA"/>
</dbReference>
<dbReference type="AlphaFoldDB" id="A0A8K0CQA6"/>